<feature type="compositionally biased region" description="Polar residues" evidence="1">
    <location>
        <begin position="1830"/>
        <end position="1844"/>
    </location>
</feature>
<proteinExistence type="predicted"/>
<feature type="compositionally biased region" description="Basic and acidic residues" evidence="1">
    <location>
        <begin position="1010"/>
        <end position="1020"/>
    </location>
</feature>
<feature type="region of interest" description="Disordered" evidence="1">
    <location>
        <begin position="970"/>
        <end position="1020"/>
    </location>
</feature>
<feature type="compositionally biased region" description="Pro residues" evidence="1">
    <location>
        <begin position="1341"/>
        <end position="1350"/>
    </location>
</feature>
<feature type="region of interest" description="Disordered" evidence="1">
    <location>
        <begin position="598"/>
        <end position="921"/>
    </location>
</feature>
<dbReference type="EMBL" id="CAKXYY010000004">
    <property type="protein sequence ID" value="CAH2351705.1"/>
    <property type="molecule type" value="Genomic_DNA"/>
</dbReference>
<feature type="compositionally biased region" description="Polar residues" evidence="1">
    <location>
        <begin position="45"/>
        <end position="54"/>
    </location>
</feature>
<feature type="region of interest" description="Disordered" evidence="1">
    <location>
        <begin position="1820"/>
        <end position="1859"/>
    </location>
</feature>
<feature type="compositionally biased region" description="Low complexity" evidence="1">
    <location>
        <begin position="854"/>
        <end position="863"/>
    </location>
</feature>
<feature type="region of interest" description="Disordered" evidence="1">
    <location>
        <begin position="1245"/>
        <end position="1319"/>
    </location>
</feature>
<keyword evidence="3" id="KW-1185">Reference proteome</keyword>
<feature type="region of interest" description="Disordered" evidence="1">
    <location>
        <begin position="1"/>
        <end position="109"/>
    </location>
</feature>
<feature type="compositionally biased region" description="Basic and acidic residues" evidence="1">
    <location>
        <begin position="1643"/>
        <end position="1672"/>
    </location>
</feature>
<feature type="region of interest" description="Disordered" evidence="1">
    <location>
        <begin position="1609"/>
        <end position="1698"/>
    </location>
</feature>
<feature type="region of interest" description="Disordered" evidence="1">
    <location>
        <begin position="525"/>
        <end position="551"/>
    </location>
</feature>
<reference evidence="2" key="1">
    <citation type="submission" date="2022-03" db="EMBL/GenBank/DDBJ databases">
        <authorList>
            <person name="Legras J.-L."/>
            <person name="Devillers H."/>
            <person name="Grondin C."/>
        </authorList>
    </citation>
    <scope>NUCLEOTIDE SEQUENCE</scope>
    <source>
        <strain evidence="2">CLIB 1423</strain>
    </source>
</reference>
<feature type="compositionally biased region" description="Basic residues" evidence="1">
    <location>
        <begin position="1062"/>
        <end position="1078"/>
    </location>
</feature>
<feature type="compositionally biased region" description="Basic and acidic residues" evidence="1">
    <location>
        <begin position="909"/>
        <end position="921"/>
    </location>
</feature>
<feature type="compositionally biased region" description="Low complexity" evidence="1">
    <location>
        <begin position="278"/>
        <end position="320"/>
    </location>
</feature>
<feature type="region of interest" description="Disordered" evidence="1">
    <location>
        <begin position="274"/>
        <end position="341"/>
    </location>
</feature>
<feature type="compositionally biased region" description="Basic and acidic residues" evidence="1">
    <location>
        <begin position="1611"/>
        <end position="1620"/>
    </location>
</feature>
<sequence>MSRRNSMTSNVSISTNQSSNLIRNTSIEHLMGNEDKFSKKAMKRTPTQITNGKQPRSVSPPNNSPPKPAQAATSSPGGGFHKQQGIYYFPNGEVFRPRNSNANTGPPKKKVVQVNGDIIAPKIPALNSIKSSKVGKLNLSTKSSFSEIQGAINSNSPASKASTPSPSSNVGNNAPDGILTVSNNATNSPSATLPRSSSMTSFTSSPSFLTKSNSVNNMKKINLVQSIRASTIDTPTNISIESPANNNGSNNTSPTRVIYQSTNIVRSSSMISFEDHNNNSASGAGNATTSSSHGSNGHSNSDSNPSSLSNYNLNRSLSNTPTTSINNSIDETNNTTVNTSANITSSKIESIDETVEPAKTIHSIPITVPVSKSGATVDLVDSPVKPLKLEKADKSDTVLDEPIEPLSFERVLEPALEKVVEKPAEQAKQQPELEEAITPKNLATPEVEVPVTSEVTIESEEPLKIMHKELAEVKSTLVNYENAAESEESHQIVGSSSSLPKSDECKENSSKISQFEIPEAIIRSPVEQVKSSDEQTNILEKEGDQNGEKVSVPITVEPVEEATPSVVAQLTLAVEDPIDNVEAPVKSIKTELPASEIPVVDEYSSVSPKPVESNSGAKNEPTLHVDEPLKQSPKFEGNSNEIEETKVAIEEPEAVSPITTTKGPDLLVDSTPALPEEEHPEVIVDPIVSEQEKSDVEPAEEAVTESLPEKREDEAIVPVQKELDVPTVGPSLSAASLEQSQNQASTLQAASTEKSPEKSPQSRQSTYDTSDEDLEYTTPSNSPPRPNRQLGQEHQDHYVDYQKGRAFEKLLNDEQNEVPPRGDLAVLSNTVRKHERNSSSLSSFNDIIEDKGANNSNNSNNNDESSEVETIRHEARDEESTLAVVSNENETLPVAESSPISKIGNAEKGQQKKAPESEENVPEHLIHLRSFASRTDPNHFRLSTVSDRFEGFPVDPMSNHDRPSSIITQSRLSKIETPVPSPNIDAFTIESSPSKRDMKGDRSISPIDEEYMHSDSIKGNEKLKGQSLRYSSSLNKNLVLPSPIAEESASALVSPASSKSSSNKKLRRKAKNNLKKSTAKVEPPSIQVTNPNVNNRNNIYNNKPHPQLPNTESFLAFDRPVIFNSDNTMSGESSPFAPSFATAKTSFASTSALNLNEFHPPNSSNAKATSPISISTPSFTTAQGSVYGVNRFSSSAFTLNSSAASIAPSIGTINLASAAASIRAIPPTSPSDGHQYYDDLETEIIEESDDDDEDGIETVDDIDDSNSVDDGDDGNSIDVHDGQASVVEEEIEERPLTSIEKEQVKQKEEVSTPTSQTVRSMLAPLELGKSFVLAPPSKFKPTPPTPPTPPVKSLLNESVLGSPVAMKSLISDGLPSPTVKSTASDALPTLSVLTQEQKNVQEIKAPKKDVENNSISSVPPTPPQKSPPRPKGPKGRTYSSSRIQRPAQPLKSMLDVEDPAESGESPKKETGADSTQPPSAVNFGSKSDNLKQQAAHKLNKAKSTPNLKKAISSSNIRALANNTSFGSNNNTSLEESGKPGLKRFFKKMFTVKPSESGHPIATEVSINTSCNSSFVSGNSAGGVSMDSLLRHADSNYIAAYKNDNAGFPFEKMNHSTHDFSKQQMSSSQTKQPPSMKVRSRSKSRSDVDLSSRRANHETEVKEEVEEVAKDSGEQEQSGSTVESVAPTPPPKNSYTGNDSLFMEFGLPTLEKDVDMFSDMLTSFDERFKRNSLFSKSDKTPFLQDDELTQEQIEDQQIKDQDGYSKEGSSTEELPTPPPKDHMRTNSDELYVDDNILFLQNEVIWIDDMKSIAGSIVKRRASAKPKRNVNKEVTGSSLGHTVTTAQDEEDSGSGSSSDDILDTILDNGDEYIDVIYNDENGRQYSIRRNRTYHESSFYLFPDDETETIVIDNEQLTNLFNNLSESQRRQLPMHLKYIKQFQDYENLEITIKTGRKRIVKGQQPAKPSLKRFQYPPNVKRKNVAFGNKIYVNETYAPEMYKRYNKSVTQYTISEPNEINKIKTELNQYKCNEMLVHEQSQNNTHFFY</sequence>
<feature type="compositionally biased region" description="Pro residues" evidence="1">
    <location>
        <begin position="1419"/>
        <end position="1430"/>
    </location>
</feature>
<feature type="compositionally biased region" description="Polar residues" evidence="1">
    <location>
        <begin position="1"/>
        <end position="27"/>
    </location>
</feature>
<dbReference type="OrthoDB" id="5563016at2759"/>
<gene>
    <name evidence="2" type="ORF">CLIB1423_04S04104</name>
</gene>
<feature type="region of interest" description="Disordered" evidence="1">
    <location>
        <begin position="236"/>
        <end position="255"/>
    </location>
</feature>
<feature type="compositionally biased region" description="Basic and acidic residues" evidence="1">
    <location>
        <begin position="869"/>
        <end position="879"/>
    </location>
</feature>
<evidence type="ECO:0000313" key="3">
    <source>
        <dbReference type="Proteomes" id="UP000837801"/>
    </source>
</evidence>
<feature type="compositionally biased region" description="Low complexity" evidence="1">
    <location>
        <begin position="1621"/>
        <end position="1636"/>
    </location>
</feature>
<feature type="region of interest" description="Disordered" evidence="1">
    <location>
        <begin position="1334"/>
        <end position="1355"/>
    </location>
</feature>
<feature type="compositionally biased region" description="Basic and acidic residues" evidence="1">
    <location>
        <begin position="1293"/>
        <end position="1310"/>
    </location>
</feature>
<feature type="compositionally biased region" description="Basic and acidic residues" evidence="1">
    <location>
        <begin position="993"/>
        <end position="1002"/>
    </location>
</feature>
<feature type="compositionally biased region" description="Polar residues" evidence="1">
    <location>
        <begin position="321"/>
        <end position="341"/>
    </location>
</feature>
<feature type="compositionally biased region" description="Polar residues" evidence="1">
    <location>
        <begin position="1501"/>
        <end position="1512"/>
    </location>
</feature>
<organism evidence="2 3">
    <name type="scientific">[Candida] railenensis</name>
    <dbReference type="NCBI Taxonomy" id="45579"/>
    <lineage>
        <taxon>Eukaryota</taxon>
        <taxon>Fungi</taxon>
        <taxon>Dikarya</taxon>
        <taxon>Ascomycota</taxon>
        <taxon>Saccharomycotina</taxon>
        <taxon>Pichiomycetes</taxon>
        <taxon>Debaryomycetaceae</taxon>
        <taxon>Kurtzmaniella</taxon>
    </lineage>
</organism>
<feature type="compositionally biased region" description="Low complexity" evidence="1">
    <location>
        <begin position="153"/>
        <end position="169"/>
    </location>
</feature>
<feature type="compositionally biased region" description="Basic and acidic residues" evidence="1">
    <location>
        <begin position="791"/>
        <end position="812"/>
    </location>
</feature>
<feature type="compositionally biased region" description="Polar residues" evidence="1">
    <location>
        <begin position="604"/>
        <end position="617"/>
    </location>
</feature>
<feature type="region of interest" description="Disordered" evidence="1">
    <location>
        <begin position="152"/>
        <end position="211"/>
    </location>
</feature>
<feature type="compositionally biased region" description="Low complexity" evidence="1">
    <location>
        <begin position="1048"/>
        <end position="1061"/>
    </location>
</feature>
<evidence type="ECO:0000256" key="1">
    <source>
        <dbReference type="SAM" id="MobiDB-lite"/>
    </source>
</evidence>
<feature type="region of interest" description="Disordered" evidence="1">
    <location>
        <begin position="485"/>
        <end position="512"/>
    </location>
</feature>
<accession>A0A9P0QN98</accession>
<feature type="region of interest" description="Disordered" evidence="1">
    <location>
        <begin position="1738"/>
        <end position="1785"/>
    </location>
</feature>
<evidence type="ECO:0000313" key="2">
    <source>
        <dbReference type="EMBL" id="CAH2351705.1"/>
    </source>
</evidence>
<name>A0A9P0QN98_9ASCO</name>
<feature type="compositionally biased region" description="Basic and acidic residues" evidence="1">
    <location>
        <begin position="1755"/>
        <end position="1764"/>
    </location>
</feature>
<feature type="compositionally biased region" description="Acidic residues" evidence="1">
    <location>
        <begin position="1245"/>
        <end position="1275"/>
    </location>
</feature>
<feature type="compositionally biased region" description="Low complexity" evidence="1">
    <location>
        <begin position="196"/>
        <end position="211"/>
    </location>
</feature>
<feature type="compositionally biased region" description="Basic and acidic residues" evidence="1">
    <location>
        <begin position="1399"/>
        <end position="1411"/>
    </location>
</feature>
<comment type="caution">
    <text evidence="2">The sequence shown here is derived from an EMBL/GenBank/DDBJ whole genome shotgun (WGS) entry which is preliminary data.</text>
</comment>
<feature type="region of interest" description="Disordered" evidence="1">
    <location>
        <begin position="1395"/>
        <end position="1512"/>
    </location>
</feature>
<dbReference type="Proteomes" id="UP000837801">
    <property type="component" value="Unassembled WGS sequence"/>
</dbReference>
<feature type="compositionally biased region" description="Polar residues" evidence="1">
    <location>
        <begin position="733"/>
        <end position="768"/>
    </location>
</feature>
<feature type="compositionally biased region" description="Acidic residues" evidence="1">
    <location>
        <begin position="1743"/>
        <end position="1753"/>
    </location>
</feature>
<feature type="compositionally biased region" description="Polar residues" evidence="1">
    <location>
        <begin position="180"/>
        <end position="195"/>
    </location>
</feature>
<feature type="compositionally biased region" description="Polar residues" evidence="1">
    <location>
        <begin position="1472"/>
        <end position="1492"/>
    </location>
</feature>
<protein>
    <submittedName>
        <fullName evidence="2">Uncharacterized protein</fullName>
    </submittedName>
</protein>
<feature type="region of interest" description="Disordered" evidence="1">
    <location>
        <begin position="1047"/>
        <end position="1094"/>
    </location>
</feature>